<reference evidence="1" key="3">
    <citation type="submission" date="2015-04" db="UniProtKB">
        <authorList>
            <consortium name="EnsemblPlants"/>
        </authorList>
    </citation>
    <scope>IDENTIFICATION</scope>
</reference>
<protein>
    <submittedName>
        <fullName evidence="1">Uncharacterized protein</fullName>
    </submittedName>
</protein>
<name>A0A0D9VMQ3_9ORYZ</name>
<dbReference type="EnsemblPlants" id="LPERR02G30860.1">
    <property type="protein sequence ID" value="LPERR02G30860.1"/>
    <property type="gene ID" value="LPERR02G30860"/>
</dbReference>
<evidence type="ECO:0000313" key="2">
    <source>
        <dbReference type="Proteomes" id="UP000032180"/>
    </source>
</evidence>
<keyword evidence="2" id="KW-1185">Reference proteome</keyword>
<evidence type="ECO:0000313" key="1">
    <source>
        <dbReference type="EnsemblPlants" id="LPERR02G30860.1"/>
    </source>
</evidence>
<sequence>MAGRPGSKRFRYTRIASLENGLVVVFFEPAAILCGTERRTRAPHVPSTSSPSPPLILLPHFTACTTDSERAG</sequence>
<dbReference type="Gramene" id="LPERR02G30860.1">
    <property type="protein sequence ID" value="LPERR02G30860.1"/>
    <property type="gene ID" value="LPERR02G30860"/>
</dbReference>
<accession>A0A0D9VMQ3</accession>
<reference evidence="2" key="2">
    <citation type="submission" date="2013-12" db="EMBL/GenBank/DDBJ databases">
        <authorList>
            <person name="Yu Y."/>
            <person name="Lee S."/>
            <person name="de Baynast K."/>
            <person name="Wissotski M."/>
            <person name="Liu L."/>
            <person name="Talag J."/>
            <person name="Goicoechea J."/>
            <person name="Angelova A."/>
            <person name="Jetty R."/>
            <person name="Kudrna D."/>
            <person name="Golser W."/>
            <person name="Rivera L."/>
            <person name="Zhang J."/>
            <person name="Wing R."/>
        </authorList>
    </citation>
    <scope>NUCLEOTIDE SEQUENCE</scope>
</reference>
<reference evidence="1 2" key="1">
    <citation type="submission" date="2012-08" db="EMBL/GenBank/DDBJ databases">
        <title>Oryza genome evolution.</title>
        <authorList>
            <person name="Wing R.A."/>
        </authorList>
    </citation>
    <scope>NUCLEOTIDE SEQUENCE</scope>
</reference>
<organism evidence="1 2">
    <name type="scientific">Leersia perrieri</name>
    <dbReference type="NCBI Taxonomy" id="77586"/>
    <lineage>
        <taxon>Eukaryota</taxon>
        <taxon>Viridiplantae</taxon>
        <taxon>Streptophyta</taxon>
        <taxon>Embryophyta</taxon>
        <taxon>Tracheophyta</taxon>
        <taxon>Spermatophyta</taxon>
        <taxon>Magnoliopsida</taxon>
        <taxon>Liliopsida</taxon>
        <taxon>Poales</taxon>
        <taxon>Poaceae</taxon>
        <taxon>BOP clade</taxon>
        <taxon>Oryzoideae</taxon>
        <taxon>Oryzeae</taxon>
        <taxon>Oryzinae</taxon>
        <taxon>Leersia</taxon>
    </lineage>
</organism>
<dbReference type="HOGENOM" id="CLU_2725822_0_0_1"/>
<proteinExistence type="predicted"/>
<dbReference type="AlphaFoldDB" id="A0A0D9VMQ3"/>
<dbReference type="Proteomes" id="UP000032180">
    <property type="component" value="Chromosome 2"/>
</dbReference>